<dbReference type="InterPro" id="IPR004389">
    <property type="entry name" value="Ribosomal_uL18_bac-type"/>
</dbReference>
<comment type="subunit">
    <text evidence="3">Part of the 50S ribosomal subunit; contacts the 5S rRNA.</text>
</comment>
<comment type="similarity">
    <text evidence="2">Belongs to the universal ribosomal protein uL18 family.</text>
</comment>
<dbReference type="GO" id="GO:1990904">
    <property type="term" value="C:ribonucleoprotein complex"/>
    <property type="evidence" value="ECO:0007669"/>
    <property type="project" value="UniProtKB-KW"/>
</dbReference>
<proteinExistence type="inferred from homology"/>
<evidence type="ECO:0000256" key="1">
    <source>
        <dbReference type="ARBA" id="ARBA00003898"/>
    </source>
</evidence>
<dbReference type="Gene3D" id="3.30.420.100">
    <property type="match status" value="1"/>
</dbReference>
<dbReference type="GO" id="GO:0005840">
    <property type="term" value="C:ribosome"/>
    <property type="evidence" value="ECO:0007669"/>
    <property type="project" value="UniProtKB-KW"/>
</dbReference>
<evidence type="ECO:0000256" key="4">
    <source>
        <dbReference type="ARBA" id="ARBA00022730"/>
    </source>
</evidence>
<evidence type="ECO:0000256" key="7">
    <source>
        <dbReference type="ARBA" id="ARBA00023274"/>
    </source>
</evidence>
<geneLocation type="plastid" evidence="10"/>
<evidence type="ECO:0000256" key="3">
    <source>
        <dbReference type="ARBA" id="ARBA00011505"/>
    </source>
</evidence>
<dbReference type="HAMAP" id="MF_01337_B">
    <property type="entry name" value="Ribosomal_uL18_B"/>
    <property type="match status" value="1"/>
</dbReference>
<evidence type="ECO:0000256" key="5">
    <source>
        <dbReference type="ARBA" id="ARBA00022884"/>
    </source>
</evidence>
<dbReference type="InterPro" id="IPR057268">
    <property type="entry name" value="Ribosomal_L18"/>
</dbReference>
<comment type="function">
    <text evidence="1">Binds 5S rRNA, forms part of the central protuberance of the 50S subunit.</text>
</comment>
<keyword evidence="10" id="KW-0934">Plastid</keyword>
<gene>
    <name evidence="10" type="primary">rpl18</name>
</gene>
<name>A0A4D6WRZ8_9FLOR</name>
<reference evidence="10" key="2">
    <citation type="submission" date="2019-04" db="EMBL/GenBank/DDBJ databases">
        <authorList>
            <person name="Pasella M."/>
        </authorList>
    </citation>
    <scope>NUCLEOTIDE SEQUENCE</scope>
    <source>
        <strain evidence="10">PD2950_6</strain>
    </source>
</reference>
<dbReference type="AlphaFoldDB" id="A0A4D6WRZ8"/>
<dbReference type="PANTHER" id="PTHR12899">
    <property type="entry name" value="39S RIBOSOMAL PROTEIN L18, MITOCHONDRIAL"/>
    <property type="match status" value="1"/>
</dbReference>
<evidence type="ECO:0000256" key="6">
    <source>
        <dbReference type="ARBA" id="ARBA00022980"/>
    </source>
</evidence>
<dbReference type="GO" id="GO:0003735">
    <property type="term" value="F:structural constituent of ribosome"/>
    <property type="evidence" value="ECO:0007669"/>
    <property type="project" value="InterPro"/>
</dbReference>
<keyword evidence="7" id="KW-0687">Ribonucleoprotein</keyword>
<dbReference type="GO" id="GO:0006412">
    <property type="term" value="P:translation"/>
    <property type="evidence" value="ECO:0007669"/>
    <property type="project" value="InterPro"/>
</dbReference>
<dbReference type="PANTHER" id="PTHR12899:SF3">
    <property type="entry name" value="LARGE RIBOSOMAL SUBUNIT PROTEIN UL18M"/>
    <property type="match status" value="1"/>
</dbReference>
<keyword evidence="6 10" id="KW-0689">Ribosomal protein</keyword>
<dbReference type="GO" id="GO:0005737">
    <property type="term" value="C:cytoplasm"/>
    <property type="evidence" value="ECO:0007669"/>
    <property type="project" value="UniProtKB-ARBA"/>
</dbReference>
<keyword evidence="4" id="KW-0699">rRNA-binding</keyword>
<evidence type="ECO:0000313" key="10">
    <source>
        <dbReference type="EMBL" id="QCI06634.1"/>
    </source>
</evidence>
<dbReference type="EMBL" id="MK814658">
    <property type="protein sequence ID" value="QCI06634.1"/>
    <property type="molecule type" value="Genomic_DNA"/>
</dbReference>
<evidence type="ECO:0000256" key="8">
    <source>
        <dbReference type="ARBA" id="ARBA00035303"/>
    </source>
</evidence>
<dbReference type="CDD" id="cd00432">
    <property type="entry name" value="Ribosomal_L18_L5e"/>
    <property type="match status" value="1"/>
</dbReference>
<dbReference type="SUPFAM" id="SSF53137">
    <property type="entry name" value="Translational machinery components"/>
    <property type="match status" value="1"/>
</dbReference>
<evidence type="ECO:0000256" key="2">
    <source>
        <dbReference type="ARBA" id="ARBA00007116"/>
    </source>
</evidence>
<sequence length="105" mass="12054">MKKQIKGTRKRPRLYVFKSNKHIYAQLIDDDNNKILTSSSTISKDIKSKINRYANCEAAKIIGKNIATKLKKQGIDQIIFDRGHKIYHGQIKALAEATREQGIHF</sequence>
<dbReference type="NCBIfam" id="TIGR00060">
    <property type="entry name" value="L18_bact"/>
    <property type="match status" value="1"/>
</dbReference>
<dbReference type="Pfam" id="PF00861">
    <property type="entry name" value="Ribosomal_L18p"/>
    <property type="match status" value="1"/>
</dbReference>
<dbReference type="GO" id="GO:0008097">
    <property type="term" value="F:5S rRNA binding"/>
    <property type="evidence" value="ECO:0007669"/>
    <property type="project" value="TreeGrafter"/>
</dbReference>
<accession>A0A4D6WRZ8</accession>
<evidence type="ECO:0000256" key="9">
    <source>
        <dbReference type="ARBA" id="ARBA00035346"/>
    </source>
</evidence>
<dbReference type="InterPro" id="IPR005484">
    <property type="entry name" value="Ribosomal_uL18_bac/plant/anim"/>
</dbReference>
<protein>
    <recommendedName>
        <fullName evidence="8">Large ribosomal subunit protein uL18c</fullName>
    </recommendedName>
    <alternativeName>
        <fullName evidence="9">50S ribosomal protein L18, chloroplastic</fullName>
    </alternativeName>
</protein>
<reference evidence="10" key="1">
    <citation type="journal article" date="2019" name="Mol. Phylogenet. Evol.">
        <title>Morphological evolution and classification of the red algal order Ceramiales inferred using plastid phylogenomics.</title>
        <authorList>
            <person name="Diaz-Tapia P."/>
            <person name="Pasella M.M."/>
            <person name="Verbruggen H."/>
            <person name="Maggs C.A."/>
        </authorList>
    </citation>
    <scope>NUCLEOTIDE SEQUENCE</scope>
    <source>
        <strain evidence="10">PD2950_6</strain>
    </source>
</reference>
<keyword evidence="5" id="KW-0694">RNA-binding</keyword>
<organism evidence="10">
    <name type="scientific">Erythroglossum lusitanicum</name>
    <dbReference type="NCBI Taxonomy" id="2575615"/>
    <lineage>
        <taxon>Eukaryota</taxon>
        <taxon>Rhodophyta</taxon>
        <taxon>Florideophyceae</taxon>
        <taxon>Rhodymeniophycidae</taxon>
        <taxon>Ceramiales</taxon>
        <taxon>Delesseriaceae</taxon>
        <taxon>Erythroglossum</taxon>
    </lineage>
</organism>
<dbReference type="FunFam" id="3.30.420.100:FF:000001">
    <property type="entry name" value="50S ribosomal protein L18"/>
    <property type="match status" value="1"/>
</dbReference>